<evidence type="ECO:0000313" key="5">
    <source>
        <dbReference type="EMBL" id="MBI2877940.1"/>
    </source>
</evidence>
<organism evidence="5 6">
    <name type="scientific">Tectimicrobiota bacterium</name>
    <dbReference type="NCBI Taxonomy" id="2528274"/>
    <lineage>
        <taxon>Bacteria</taxon>
        <taxon>Pseudomonadati</taxon>
        <taxon>Nitrospinota/Tectimicrobiota group</taxon>
        <taxon>Candidatus Tectimicrobiota</taxon>
    </lineage>
</organism>
<dbReference type="SUPFAM" id="SSF53335">
    <property type="entry name" value="S-adenosyl-L-methionine-dependent methyltransferases"/>
    <property type="match status" value="1"/>
</dbReference>
<comment type="similarity">
    <text evidence="1 4">Belongs to the UPF0677 family.</text>
</comment>
<dbReference type="PANTHER" id="PTHR43619">
    <property type="entry name" value="S-ADENOSYL-L-METHIONINE-DEPENDENT METHYLTRANSFERASE YKTD-RELATED"/>
    <property type="match status" value="1"/>
</dbReference>
<dbReference type="GO" id="GO:0008168">
    <property type="term" value="F:methyltransferase activity"/>
    <property type="evidence" value="ECO:0007669"/>
    <property type="project" value="UniProtKB-UniRule"/>
</dbReference>
<dbReference type="AlphaFoldDB" id="A0A932CR00"/>
<evidence type="ECO:0000256" key="4">
    <source>
        <dbReference type="RuleBase" id="RU362030"/>
    </source>
</evidence>
<dbReference type="EC" id="2.1.1.-" evidence="4"/>
<evidence type="ECO:0000256" key="2">
    <source>
        <dbReference type="ARBA" id="ARBA00022603"/>
    </source>
</evidence>
<keyword evidence="4" id="KW-0949">S-adenosyl-L-methionine</keyword>
<dbReference type="NCBIfam" id="TIGR00027">
    <property type="entry name" value="mthyl_TIGR00027"/>
    <property type="match status" value="1"/>
</dbReference>
<keyword evidence="3 5" id="KW-0808">Transferase</keyword>
<gene>
    <name evidence="5" type="ORF">HYY20_13775</name>
</gene>
<dbReference type="Pfam" id="PF04072">
    <property type="entry name" value="LCM"/>
    <property type="match status" value="1"/>
</dbReference>
<dbReference type="PANTHER" id="PTHR43619:SF2">
    <property type="entry name" value="S-ADENOSYL-L-METHIONINE-DEPENDENT METHYLTRANSFERASES SUPERFAMILY PROTEIN"/>
    <property type="match status" value="1"/>
</dbReference>
<evidence type="ECO:0000313" key="6">
    <source>
        <dbReference type="Proteomes" id="UP000769766"/>
    </source>
</evidence>
<dbReference type="InterPro" id="IPR011610">
    <property type="entry name" value="SAM_mthyl_Trfase_ML2640-like"/>
</dbReference>
<dbReference type="GO" id="GO:0032259">
    <property type="term" value="P:methylation"/>
    <property type="evidence" value="ECO:0007669"/>
    <property type="project" value="UniProtKB-KW"/>
</dbReference>
<proteinExistence type="inferred from homology"/>
<dbReference type="Proteomes" id="UP000769766">
    <property type="component" value="Unassembled WGS sequence"/>
</dbReference>
<comment type="caution">
    <text evidence="5">The sequence shown here is derived from an EMBL/GenBank/DDBJ whole genome shotgun (WGS) entry which is preliminary data.</text>
</comment>
<keyword evidence="2 4" id="KW-0489">Methyltransferase</keyword>
<name>A0A932CR00_UNCTE</name>
<accession>A0A932CR00</accession>
<reference evidence="5" key="1">
    <citation type="submission" date="2020-07" db="EMBL/GenBank/DDBJ databases">
        <title>Huge and variable diversity of episymbiotic CPR bacteria and DPANN archaea in groundwater ecosystems.</title>
        <authorList>
            <person name="He C.Y."/>
            <person name="Keren R."/>
            <person name="Whittaker M."/>
            <person name="Farag I.F."/>
            <person name="Doudna J."/>
            <person name="Cate J.H.D."/>
            <person name="Banfield J.F."/>
        </authorList>
    </citation>
    <scope>NUCLEOTIDE SEQUENCE</scope>
    <source>
        <strain evidence="5">NC_groundwater_672_Ag_B-0.1um_62_36</strain>
    </source>
</reference>
<dbReference type="EMBL" id="JACPRF010000419">
    <property type="protein sequence ID" value="MBI2877940.1"/>
    <property type="molecule type" value="Genomic_DNA"/>
</dbReference>
<dbReference type="InterPro" id="IPR007213">
    <property type="entry name" value="Ppm1/Ppm2/Tcmp"/>
</dbReference>
<comment type="function">
    <text evidence="4">Exhibits S-adenosyl-L-methionine-dependent methyltransferase activity.</text>
</comment>
<evidence type="ECO:0000256" key="3">
    <source>
        <dbReference type="ARBA" id="ARBA00022679"/>
    </source>
</evidence>
<dbReference type="Gene3D" id="3.40.50.150">
    <property type="entry name" value="Vaccinia Virus protein VP39"/>
    <property type="match status" value="1"/>
</dbReference>
<protein>
    <recommendedName>
        <fullName evidence="4">S-adenosyl-L-methionine-dependent methyltransferase</fullName>
        <ecNumber evidence="4">2.1.1.-</ecNumber>
    </recommendedName>
</protein>
<evidence type="ECO:0000256" key="1">
    <source>
        <dbReference type="ARBA" id="ARBA00008138"/>
    </source>
</evidence>
<dbReference type="InterPro" id="IPR029063">
    <property type="entry name" value="SAM-dependent_MTases_sf"/>
</dbReference>
<sequence length="277" mass="31184">MVEQRGSATALSVAGIRAMESEKPPEERLFVDPYARQFAGEAGMHFATKARQIVPEILRRVALRTRFIDDYVRACIREGISQTVIFGAGYDARAYRIEELQPEARVFEIDHPATAALKRKKVEKIFGGFPSRVAYIAIDFLEETYTDLEGKLRSGGYDPQHTTLFILEGLISYLDRESVDQLLRFIAAFSGPGSAIVLNYTDLEKRGEKFGRLMEQNARGGEPMTFSIDPAGLEEMLRQRGFDQIATVSLAELELQYYGESIMEDLAHHFTTARSRG</sequence>